<dbReference type="InterPro" id="IPR050345">
    <property type="entry name" value="Aliph_Amidase/BUP"/>
</dbReference>
<reference evidence="3 4" key="1">
    <citation type="submission" date="2019-03" db="EMBL/GenBank/DDBJ databases">
        <title>Genomic Encyclopedia of Type Strains, Phase IV (KMG-IV): sequencing the most valuable type-strain genomes for metagenomic binning, comparative biology and taxonomic classification.</title>
        <authorList>
            <person name="Goeker M."/>
        </authorList>
    </citation>
    <scope>NUCLEOTIDE SEQUENCE [LARGE SCALE GENOMIC DNA]</scope>
    <source>
        <strain evidence="3 4">DSM 45765</strain>
    </source>
</reference>
<dbReference type="AlphaFoldDB" id="A0A4R2QG83"/>
<dbReference type="GO" id="GO:0016811">
    <property type="term" value="F:hydrolase activity, acting on carbon-nitrogen (but not peptide) bonds, in linear amides"/>
    <property type="evidence" value="ECO:0007669"/>
    <property type="project" value="UniProtKB-ARBA"/>
</dbReference>
<proteinExistence type="predicted"/>
<sequence>MTTLRLGMIQMNSKVTDRDRNVATACKYIDEAAGNDAELIVLPEFFNTEYFAQYWDYAYIDYAEPEDGYTLSMVRDKAIEHSRYICATIYERQAPGLYFDTAFLIDPLGAIVGRYRKTHPAAMRSVEKIYYRGGTRFPVWQVNGFRVGAIICYDHMFPEAARSAAVNGVEVLLGPFAAPQLPTWDQVMITRAFENGVYLAPCNKVGTEDTWTFGGGSMVVDPYGTILHKASTTDDEVFVVELDQRQLVQARIQHPFLRDRSPAIYSALVSTDEQTRALPS</sequence>
<dbReference type="InterPro" id="IPR036526">
    <property type="entry name" value="C-N_Hydrolase_sf"/>
</dbReference>
<keyword evidence="4" id="KW-1185">Reference proteome</keyword>
<dbReference type="RefSeq" id="WP_132879299.1">
    <property type="nucleotide sequence ID" value="NZ_SLXQ01000012.1"/>
</dbReference>
<dbReference type="PANTHER" id="PTHR43674:SF2">
    <property type="entry name" value="BETA-UREIDOPROPIONASE"/>
    <property type="match status" value="1"/>
</dbReference>
<dbReference type="Proteomes" id="UP000294911">
    <property type="component" value="Unassembled WGS sequence"/>
</dbReference>
<dbReference type="PANTHER" id="PTHR43674">
    <property type="entry name" value="NITRILASE C965.09-RELATED"/>
    <property type="match status" value="1"/>
</dbReference>
<gene>
    <name evidence="3" type="ORF">EV191_112134</name>
</gene>
<dbReference type="Pfam" id="PF00795">
    <property type="entry name" value="CN_hydrolase"/>
    <property type="match status" value="1"/>
</dbReference>
<dbReference type="InterPro" id="IPR003010">
    <property type="entry name" value="C-N_Hydrolase"/>
</dbReference>
<dbReference type="EMBL" id="SLXQ01000012">
    <property type="protein sequence ID" value="TCP47338.1"/>
    <property type="molecule type" value="Genomic_DNA"/>
</dbReference>
<accession>A0A4R2QG83</accession>
<evidence type="ECO:0000313" key="3">
    <source>
        <dbReference type="EMBL" id="TCP47338.1"/>
    </source>
</evidence>
<feature type="domain" description="CN hydrolase" evidence="2">
    <location>
        <begin position="4"/>
        <end position="244"/>
    </location>
</feature>
<dbReference type="OrthoDB" id="9760188at2"/>
<organism evidence="3 4">
    <name type="scientific">Tamaricihabitans halophyticus</name>
    <dbReference type="NCBI Taxonomy" id="1262583"/>
    <lineage>
        <taxon>Bacteria</taxon>
        <taxon>Bacillati</taxon>
        <taxon>Actinomycetota</taxon>
        <taxon>Actinomycetes</taxon>
        <taxon>Pseudonocardiales</taxon>
        <taxon>Pseudonocardiaceae</taxon>
        <taxon>Tamaricihabitans</taxon>
    </lineage>
</organism>
<name>A0A4R2QG83_9PSEU</name>
<comment type="caution">
    <text evidence="3">The sequence shown here is derived from an EMBL/GenBank/DDBJ whole genome shotgun (WGS) entry which is preliminary data.</text>
</comment>
<evidence type="ECO:0000259" key="2">
    <source>
        <dbReference type="PROSITE" id="PS50263"/>
    </source>
</evidence>
<evidence type="ECO:0000313" key="4">
    <source>
        <dbReference type="Proteomes" id="UP000294911"/>
    </source>
</evidence>
<dbReference type="CDD" id="cd07197">
    <property type="entry name" value="nitrilase"/>
    <property type="match status" value="1"/>
</dbReference>
<dbReference type="SUPFAM" id="SSF56317">
    <property type="entry name" value="Carbon-nitrogen hydrolase"/>
    <property type="match status" value="1"/>
</dbReference>
<dbReference type="PROSITE" id="PS50263">
    <property type="entry name" value="CN_HYDROLASE"/>
    <property type="match status" value="1"/>
</dbReference>
<evidence type="ECO:0000256" key="1">
    <source>
        <dbReference type="ARBA" id="ARBA00022801"/>
    </source>
</evidence>
<dbReference type="Gene3D" id="3.60.110.10">
    <property type="entry name" value="Carbon-nitrogen hydrolase"/>
    <property type="match status" value="1"/>
</dbReference>
<protein>
    <submittedName>
        <fullName evidence="3">N-carbamoylputrescine amidase</fullName>
    </submittedName>
</protein>
<keyword evidence="1" id="KW-0378">Hydrolase</keyword>